<comment type="caution">
    <text evidence="1">The sequence shown here is derived from an EMBL/GenBank/DDBJ whole genome shotgun (WGS) entry which is preliminary data.</text>
</comment>
<sequence length="105" mass="12808">MAYEVLKFDKYKAAGGKGSYDRGVLSTKLSKWSEFYNEIRLFREHKDYVWRGQRRGYPEWNLQSKFDRRPVYSDERERKKILKEHLYQFQKAIRGRRGTNPPKLE</sequence>
<dbReference type="AlphaFoldDB" id="X1AIY3"/>
<proteinExistence type="predicted"/>
<name>X1AIY3_9ZZZZ</name>
<organism evidence="1">
    <name type="scientific">marine sediment metagenome</name>
    <dbReference type="NCBI Taxonomy" id="412755"/>
    <lineage>
        <taxon>unclassified sequences</taxon>
        <taxon>metagenomes</taxon>
        <taxon>ecological metagenomes</taxon>
    </lineage>
</organism>
<accession>X1AIY3</accession>
<evidence type="ECO:0000313" key="1">
    <source>
        <dbReference type="EMBL" id="GAG82114.1"/>
    </source>
</evidence>
<feature type="non-terminal residue" evidence="1">
    <location>
        <position position="105"/>
    </location>
</feature>
<dbReference type="EMBL" id="BART01016469">
    <property type="protein sequence ID" value="GAG82114.1"/>
    <property type="molecule type" value="Genomic_DNA"/>
</dbReference>
<protein>
    <submittedName>
        <fullName evidence="1">Uncharacterized protein</fullName>
    </submittedName>
</protein>
<reference evidence="1" key="1">
    <citation type="journal article" date="2014" name="Front. Microbiol.">
        <title>High frequency of phylogenetically diverse reductive dehalogenase-homologous genes in deep subseafloor sedimentary metagenomes.</title>
        <authorList>
            <person name="Kawai M."/>
            <person name="Futagami T."/>
            <person name="Toyoda A."/>
            <person name="Takaki Y."/>
            <person name="Nishi S."/>
            <person name="Hori S."/>
            <person name="Arai W."/>
            <person name="Tsubouchi T."/>
            <person name="Morono Y."/>
            <person name="Uchiyama I."/>
            <person name="Ito T."/>
            <person name="Fujiyama A."/>
            <person name="Inagaki F."/>
            <person name="Takami H."/>
        </authorList>
    </citation>
    <scope>NUCLEOTIDE SEQUENCE</scope>
    <source>
        <strain evidence="1">Expedition CK06-06</strain>
    </source>
</reference>
<gene>
    <name evidence="1" type="ORF">S01H4_31665</name>
</gene>